<evidence type="ECO:0000256" key="2">
    <source>
        <dbReference type="ARBA" id="ARBA00006044"/>
    </source>
</evidence>
<dbReference type="SUPFAM" id="SSF49899">
    <property type="entry name" value="Concanavalin A-like lectins/glucanases"/>
    <property type="match status" value="1"/>
</dbReference>
<evidence type="ECO:0000256" key="11">
    <source>
        <dbReference type="SAM" id="SignalP"/>
    </source>
</evidence>
<evidence type="ECO:0000256" key="3">
    <source>
        <dbReference type="ARBA" id="ARBA00022729"/>
    </source>
</evidence>
<dbReference type="InterPro" id="IPR013320">
    <property type="entry name" value="ConA-like_dom_sf"/>
</dbReference>
<evidence type="ECO:0000256" key="5">
    <source>
        <dbReference type="ARBA" id="ARBA00023001"/>
    </source>
</evidence>
<evidence type="ECO:0000313" key="12">
    <source>
        <dbReference type="EMBL" id="KAK5116026.1"/>
    </source>
</evidence>
<comment type="catalytic activity">
    <reaction evidence="1">
        <text>Hydrolysis of (1-&gt;4)-beta-D-glucosidic linkages in cellulose and cellotetraose, releasing cellobiose from the non-reducing ends of the chains.</text>
        <dbReference type="EC" id="3.2.1.91"/>
    </reaction>
</comment>
<dbReference type="EMBL" id="JAVRRL010000010">
    <property type="protein sequence ID" value="KAK5116026.1"/>
    <property type="molecule type" value="Genomic_DNA"/>
</dbReference>
<evidence type="ECO:0000256" key="9">
    <source>
        <dbReference type="RuleBase" id="RU361164"/>
    </source>
</evidence>
<feature type="region of interest" description="Disordered" evidence="10">
    <location>
        <begin position="350"/>
        <end position="376"/>
    </location>
</feature>
<comment type="similarity">
    <text evidence="2 9">Belongs to the glycosyl hydrolase 7 (cellulase C) family.</text>
</comment>
<dbReference type="CDD" id="cd07999">
    <property type="entry name" value="GH7_CBH_EG"/>
    <property type="match status" value="1"/>
</dbReference>
<dbReference type="AlphaFoldDB" id="A0AAN7YII3"/>
<dbReference type="PANTHER" id="PTHR33753:SF2">
    <property type="entry name" value="GLYCOSIDE HYDROLASE FAMILY 7 PROTEIN"/>
    <property type="match status" value="1"/>
</dbReference>
<feature type="compositionally biased region" description="Low complexity" evidence="10">
    <location>
        <begin position="403"/>
        <end position="461"/>
    </location>
</feature>
<comment type="caution">
    <text evidence="12">The sequence shown here is derived from an EMBL/GenBank/DDBJ whole genome shotgun (WGS) entry which is preliminary data.</text>
</comment>
<keyword evidence="7 9" id="KW-0326">Glycosidase</keyword>
<dbReference type="PANTHER" id="PTHR33753">
    <property type="entry name" value="1,4-BETA-D-GLUCAN CELLOBIOHYDROLASE B"/>
    <property type="match status" value="1"/>
</dbReference>
<dbReference type="Pfam" id="PF00840">
    <property type="entry name" value="Glyco_hydro_7"/>
    <property type="match status" value="2"/>
</dbReference>
<feature type="region of interest" description="Disordered" evidence="10">
    <location>
        <begin position="392"/>
        <end position="463"/>
    </location>
</feature>
<name>A0AAN7YII3_9PEZI</name>
<keyword evidence="4 9" id="KW-0378">Hydrolase</keyword>
<dbReference type="Proteomes" id="UP001310890">
    <property type="component" value="Unassembled WGS sequence"/>
</dbReference>
<evidence type="ECO:0000256" key="4">
    <source>
        <dbReference type="ARBA" id="ARBA00022801"/>
    </source>
</evidence>
<accession>A0AAN7YII3</accession>
<evidence type="ECO:0000313" key="13">
    <source>
        <dbReference type="Proteomes" id="UP001310890"/>
    </source>
</evidence>
<dbReference type="InterPro" id="IPR001722">
    <property type="entry name" value="Glyco_hydro_7"/>
</dbReference>
<dbReference type="Gene3D" id="2.70.100.10">
    <property type="entry name" value="Glycoside hydrolase, family 7, domain"/>
    <property type="match status" value="2"/>
</dbReference>
<keyword evidence="8 9" id="KW-0624">Polysaccharide degradation</keyword>
<protein>
    <recommendedName>
        <fullName evidence="9">Glucanase</fullName>
        <ecNumber evidence="9">3.2.1.-</ecNumber>
    </recommendedName>
</protein>
<dbReference type="EC" id="3.2.1.-" evidence="9"/>
<gene>
    <name evidence="12" type="ORF">LTR62_000482</name>
</gene>
<evidence type="ECO:0000256" key="7">
    <source>
        <dbReference type="ARBA" id="ARBA00023295"/>
    </source>
</evidence>
<proteinExistence type="inferred from homology"/>
<keyword evidence="5 9" id="KW-0136">Cellulose degradation</keyword>
<dbReference type="GO" id="GO:0030245">
    <property type="term" value="P:cellulose catabolic process"/>
    <property type="evidence" value="ECO:0007669"/>
    <property type="project" value="UniProtKB-KW"/>
</dbReference>
<keyword evidence="6" id="KW-0119">Carbohydrate metabolism</keyword>
<dbReference type="PRINTS" id="PR00734">
    <property type="entry name" value="GLHYDRLASE7"/>
</dbReference>
<sequence>MIQSVALAALSLGAGVYAQQAGTLTAEVHPKLTVSTCVAGGTCTTEQHTIVLDANWRWLHSTTGSTNCYTGNTWDATLCPDAVTCAANCALDGADYTGTYGISASGNALSLQLVTGSNSGSRVYLMDTTDTKYQEFNLLNKEFTVDVDVSKLPCGLNGALYFSQMDADGGEAKYPGNKAGAKYGTGYCDSQCPRDIKFIGGKANSAGWTPATNSANTGKGTTDRMGNTSFYGPGKTIDTTKKITVVTQFITSDGTATGDLTEIRRFYVQDGVTYANSQSDIAGISGNSITEAYCKAQKSVFGDTDTFDNQGGLKAMGEAFKAGMVLVLSIWDDYAVNMLWLDSDYPTTAPTTQPGVARGSCSTTSGNPKDVESQSPGATVVFSNIKTGPIGSTFNMPAGGSGSSPPVSSSSSAPAPPVSSSTSVAPPPKSSSTTTTPPPASSTTSTTTKAPASSTSSSSGACATHYGQCGKPPSLHSNPLPSESSLLTMTFLFPNRWSILDWSNLLCRRHHVQG</sequence>
<reference evidence="12" key="1">
    <citation type="submission" date="2023-08" db="EMBL/GenBank/DDBJ databases">
        <title>Black Yeasts Isolated from many extreme environments.</title>
        <authorList>
            <person name="Coleine C."/>
            <person name="Stajich J.E."/>
            <person name="Selbmann L."/>
        </authorList>
    </citation>
    <scope>NUCLEOTIDE SEQUENCE</scope>
    <source>
        <strain evidence="12">CCFEE 5401</strain>
    </source>
</reference>
<dbReference type="InterPro" id="IPR037019">
    <property type="entry name" value="Glyco_hydro_7_sf"/>
</dbReference>
<evidence type="ECO:0000256" key="6">
    <source>
        <dbReference type="ARBA" id="ARBA00023277"/>
    </source>
</evidence>
<evidence type="ECO:0000256" key="10">
    <source>
        <dbReference type="SAM" id="MobiDB-lite"/>
    </source>
</evidence>
<organism evidence="12 13">
    <name type="scientific">Meristemomyces frigidus</name>
    <dbReference type="NCBI Taxonomy" id="1508187"/>
    <lineage>
        <taxon>Eukaryota</taxon>
        <taxon>Fungi</taxon>
        <taxon>Dikarya</taxon>
        <taxon>Ascomycota</taxon>
        <taxon>Pezizomycotina</taxon>
        <taxon>Dothideomycetes</taxon>
        <taxon>Dothideomycetidae</taxon>
        <taxon>Mycosphaerellales</taxon>
        <taxon>Teratosphaeriaceae</taxon>
        <taxon>Meristemomyces</taxon>
    </lineage>
</organism>
<dbReference type="GO" id="GO:0016162">
    <property type="term" value="F:cellulose 1,4-beta-cellobiosidase activity"/>
    <property type="evidence" value="ECO:0007669"/>
    <property type="project" value="UniProtKB-EC"/>
</dbReference>
<feature type="signal peptide" evidence="11">
    <location>
        <begin position="1"/>
        <end position="18"/>
    </location>
</feature>
<keyword evidence="3 11" id="KW-0732">Signal</keyword>
<evidence type="ECO:0000256" key="1">
    <source>
        <dbReference type="ARBA" id="ARBA00001641"/>
    </source>
</evidence>
<feature type="chain" id="PRO_5043003356" description="Glucanase" evidence="11">
    <location>
        <begin position="19"/>
        <end position="514"/>
    </location>
</feature>
<evidence type="ECO:0000256" key="8">
    <source>
        <dbReference type="ARBA" id="ARBA00023326"/>
    </source>
</evidence>